<reference evidence="7 8" key="1">
    <citation type="submission" date="2017-08" db="EMBL/GenBank/DDBJ databases">
        <title>Whole Genome Sequence of Sphingobium hydrophobicum C1: Insights into Adaption to the Electronic-waste Contaminated Sediment.</title>
        <authorList>
            <person name="Song D."/>
            <person name="Chen X."/>
            <person name="Xu M."/>
        </authorList>
    </citation>
    <scope>NUCLEOTIDE SEQUENCE [LARGE SCALE GENOMIC DNA]</scope>
    <source>
        <strain evidence="7 8">C1</strain>
    </source>
</reference>
<dbReference type="Gene3D" id="3.10.20.30">
    <property type="match status" value="1"/>
</dbReference>
<dbReference type="EMBL" id="CP022746">
    <property type="protein sequence ID" value="ASY46333.1"/>
    <property type="molecule type" value="Genomic_DNA"/>
</dbReference>
<dbReference type="InterPro" id="IPR002888">
    <property type="entry name" value="2Fe-2S-bd"/>
</dbReference>
<dbReference type="AlphaFoldDB" id="A0A249MY78"/>
<dbReference type="SUPFAM" id="SSF47741">
    <property type="entry name" value="CO dehydrogenase ISP C-domain like"/>
    <property type="match status" value="1"/>
</dbReference>
<dbReference type="PANTHER" id="PTHR44379">
    <property type="entry name" value="OXIDOREDUCTASE WITH IRON-SULFUR SUBUNIT"/>
    <property type="match status" value="1"/>
</dbReference>
<dbReference type="PROSITE" id="PS51085">
    <property type="entry name" value="2FE2S_FER_2"/>
    <property type="match status" value="1"/>
</dbReference>
<evidence type="ECO:0000256" key="2">
    <source>
        <dbReference type="ARBA" id="ARBA00022723"/>
    </source>
</evidence>
<dbReference type="InterPro" id="IPR036884">
    <property type="entry name" value="2Fe-2S-bd_dom_sf"/>
</dbReference>
<dbReference type="PANTHER" id="PTHR44379:SF2">
    <property type="entry name" value="BLR6218 PROTEIN"/>
    <property type="match status" value="1"/>
</dbReference>
<keyword evidence="2" id="KW-0479">Metal-binding</keyword>
<proteinExistence type="predicted"/>
<dbReference type="Pfam" id="PF01799">
    <property type="entry name" value="Fer2_2"/>
    <property type="match status" value="1"/>
</dbReference>
<name>A0A249MY78_SPHXE</name>
<dbReference type="KEGG" id="shyd:CJD35_17875"/>
<keyword evidence="5" id="KW-0411">Iron-sulfur</keyword>
<dbReference type="Proteomes" id="UP000217141">
    <property type="component" value="Chromosome II"/>
</dbReference>
<dbReference type="Pfam" id="PF00111">
    <property type="entry name" value="Fer2"/>
    <property type="match status" value="1"/>
</dbReference>
<organism evidence="7 8">
    <name type="scientific">Sphingobium xenophagum</name>
    <dbReference type="NCBI Taxonomy" id="121428"/>
    <lineage>
        <taxon>Bacteria</taxon>
        <taxon>Pseudomonadati</taxon>
        <taxon>Pseudomonadota</taxon>
        <taxon>Alphaproteobacteria</taxon>
        <taxon>Sphingomonadales</taxon>
        <taxon>Sphingomonadaceae</taxon>
        <taxon>Sphingobium</taxon>
    </lineage>
</organism>
<accession>A0A249MY78</accession>
<gene>
    <name evidence="7" type="ORF">CJD35_17875</name>
</gene>
<sequence>MRATQSKVGGMAISLTVNGKKRQVEGDPAKPLLWVLREDLDLVGTKFGCGAGLCGACTVHVDGQAVRSCQTLLGDVKGAAVTTIEGAAATDVGKRIAASWIAQDVPQCGYCQAGQIMSATALLSQTPKPTDEDIDAAMIGNLCRCSTYVRIRAAIKAAAA</sequence>
<keyword evidence="3" id="KW-0560">Oxidoreductase</keyword>
<dbReference type="PROSITE" id="PS00197">
    <property type="entry name" value="2FE2S_FER_1"/>
    <property type="match status" value="1"/>
</dbReference>
<evidence type="ECO:0000256" key="4">
    <source>
        <dbReference type="ARBA" id="ARBA00023004"/>
    </source>
</evidence>
<evidence type="ECO:0000256" key="3">
    <source>
        <dbReference type="ARBA" id="ARBA00023002"/>
    </source>
</evidence>
<evidence type="ECO:0000256" key="1">
    <source>
        <dbReference type="ARBA" id="ARBA00022714"/>
    </source>
</evidence>
<dbReference type="GO" id="GO:0051537">
    <property type="term" value="F:2 iron, 2 sulfur cluster binding"/>
    <property type="evidence" value="ECO:0007669"/>
    <property type="project" value="UniProtKB-KW"/>
</dbReference>
<dbReference type="GO" id="GO:0016491">
    <property type="term" value="F:oxidoreductase activity"/>
    <property type="evidence" value="ECO:0007669"/>
    <property type="project" value="UniProtKB-KW"/>
</dbReference>
<dbReference type="GO" id="GO:0046872">
    <property type="term" value="F:metal ion binding"/>
    <property type="evidence" value="ECO:0007669"/>
    <property type="project" value="UniProtKB-KW"/>
</dbReference>
<keyword evidence="1" id="KW-0001">2Fe-2S</keyword>
<evidence type="ECO:0000256" key="5">
    <source>
        <dbReference type="ARBA" id="ARBA00023014"/>
    </source>
</evidence>
<protein>
    <submittedName>
        <fullName evidence="7">(2Fe-2S)-binding protein</fullName>
    </submittedName>
</protein>
<evidence type="ECO:0000259" key="6">
    <source>
        <dbReference type="PROSITE" id="PS51085"/>
    </source>
</evidence>
<dbReference type="InterPro" id="IPR012675">
    <property type="entry name" value="Beta-grasp_dom_sf"/>
</dbReference>
<dbReference type="InterPro" id="IPR036010">
    <property type="entry name" value="2Fe-2S_ferredoxin-like_sf"/>
</dbReference>
<dbReference type="SUPFAM" id="SSF54292">
    <property type="entry name" value="2Fe-2S ferredoxin-like"/>
    <property type="match status" value="1"/>
</dbReference>
<dbReference type="FunFam" id="3.10.20.30:FF:000020">
    <property type="entry name" value="Xanthine dehydrogenase iron-sulfur subunit"/>
    <property type="match status" value="1"/>
</dbReference>
<dbReference type="InterPro" id="IPR051452">
    <property type="entry name" value="Diverse_Oxidoreductases"/>
</dbReference>
<dbReference type="InterPro" id="IPR001041">
    <property type="entry name" value="2Fe-2S_ferredoxin-type"/>
</dbReference>
<keyword evidence="4" id="KW-0408">Iron</keyword>
<evidence type="ECO:0000313" key="7">
    <source>
        <dbReference type="EMBL" id="ASY46333.1"/>
    </source>
</evidence>
<evidence type="ECO:0000313" key="8">
    <source>
        <dbReference type="Proteomes" id="UP000217141"/>
    </source>
</evidence>
<dbReference type="InterPro" id="IPR006058">
    <property type="entry name" value="2Fe2S_fd_BS"/>
</dbReference>
<dbReference type="CDD" id="cd00207">
    <property type="entry name" value="fer2"/>
    <property type="match status" value="1"/>
</dbReference>
<dbReference type="Gene3D" id="1.10.150.120">
    <property type="entry name" value="[2Fe-2S]-binding domain"/>
    <property type="match status" value="1"/>
</dbReference>
<feature type="domain" description="2Fe-2S ferredoxin-type" evidence="6">
    <location>
        <begin position="11"/>
        <end position="87"/>
    </location>
</feature>